<dbReference type="GO" id="GO:0008270">
    <property type="term" value="F:zinc ion binding"/>
    <property type="evidence" value="ECO:0007669"/>
    <property type="project" value="UniProtKB-KW"/>
</dbReference>
<dbReference type="PANTHER" id="PTHR33823:SF4">
    <property type="entry name" value="GENERAL STRESS PROTEIN 16O"/>
    <property type="match status" value="1"/>
</dbReference>
<evidence type="ECO:0000256" key="3">
    <source>
        <dbReference type="ARBA" id="ARBA00022833"/>
    </source>
</evidence>
<dbReference type="SUPFAM" id="SSF109635">
    <property type="entry name" value="DnaK suppressor protein DksA, alpha-hairpin domain"/>
    <property type="match status" value="1"/>
</dbReference>
<dbReference type="Proteomes" id="UP000178885">
    <property type="component" value="Unassembled WGS sequence"/>
</dbReference>
<feature type="zinc finger region" description="dksA C4-type" evidence="4">
    <location>
        <begin position="91"/>
        <end position="115"/>
    </location>
</feature>
<evidence type="ECO:0000313" key="7">
    <source>
        <dbReference type="Proteomes" id="UP000178885"/>
    </source>
</evidence>
<evidence type="ECO:0000259" key="5">
    <source>
        <dbReference type="Pfam" id="PF01258"/>
    </source>
</evidence>
<protein>
    <recommendedName>
        <fullName evidence="5">Zinc finger DksA/TraR C4-type domain-containing protein</fullName>
    </recommendedName>
</protein>
<dbReference type="EMBL" id="MFSU01000016">
    <property type="protein sequence ID" value="OGI48875.1"/>
    <property type="molecule type" value="Genomic_DNA"/>
</dbReference>
<feature type="domain" description="Zinc finger DksA/TraR C4-type" evidence="5">
    <location>
        <begin position="88"/>
        <end position="120"/>
    </location>
</feature>
<keyword evidence="1" id="KW-0479">Metal-binding</keyword>
<reference evidence="6 7" key="1">
    <citation type="journal article" date="2016" name="Nat. Commun.">
        <title>Thousands of microbial genomes shed light on interconnected biogeochemical processes in an aquifer system.</title>
        <authorList>
            <person name="Anantharaman K."/>
            <person name="Brown C.T."/>
            <person name="Hug L.A."/>
            <person name="Sharon I."/>
            <person name="Castelle C.J."/>
            <person name="Probst A.J."/>
            <person name="Thomas B.C."/>
            <person name="Singh A."/>
            <person name="Wilkins M.J."/>
            <person name="Karaoz U."/>
            <person name="Brodie E.L."/>
            <person name="Williams K.H."/>
            <person name="Hubbard S.S."/>
            <person name="Banfield J.F."/>
        </authorList>
    </citation>
    <scope>NUCLEOTIDE SEQUENCE [LARGE SCALE GENOMIC DNA]</scope>
</reference>
<dbReference type="Gene3D" id="1.20.120.910">
    <property type="entry name" value="DksA, coiled-coil domain"/>
    <property type="match status" value="1"/>
</dbReference>
<dbReference type="PROSITE" id="PS51128">
    <property type="entry name" value="ZF_DKSA_2"/>
    <property type="match status" value="1"/>
</dbReference>
<accession>A0A1F6TUU7</accession>
<name>A0A1F6TUU7_9PROT</name>
<evidence type="ECO:0000256" key="1">
    <source>
        <dbReference type="ARBA" id="ARBA00022723"/>
    </source>
</evidence>
<sequence length="133" mass="15154">MPDLTEKDIRSLEQRLLGRREALRGIIHDALIETRREEYIGLAGQVHDSGDESIADMLLGIDLSQRERELTEMQDVEAALERIQGDVYGICTDCGDPIDRARIEVYPTAKRCIRCQTRHEAERRGGKDYTPSL</sequence>
<proteinExistence type="predicted"/>
<evidence type="ECO:0000256" key="2">
    <source>
        <dbReference type="ARBA" id="ARBA00022771"/>
    </source>
</evidence>
<keyword evidence="2" id="KW-0863">Zinc-finger</keyword>
<dbReference type="AlphaFoldDB" id="A0A1F6TUU7"/>
<dbReference type="InterPro" id="IPR037187">
    <property type="entry name" value="DnaK_N"/>
</dbReference>
<dbReference type="SUPFAM" id="SSF57716">
    <property type="entry name" value="Glucocorticoid receptor-like (DNA-binding domain)"/>
    <property type="match status" value="1"/>
</dbReference>
<organism evidence="6 7">
    <name type="scientific">Candidatus Muproteobacteria bacterium RBG_16_65_34</name>
    <dbReference type="NCBI Taxonomy" id="1817760"/>
    <lineage>
        <taxon>Bacteria</taxon>
        <taxon>Pseudomonadati</taxon>
        <taxon>Pseudomonadota</taxon>
        <taxon>Candidatus Muproteobacteria</taxon>
    </lineage>
</organism>
<evidence type="ECO:0000313" key="6">
    <source>
        <dbReference type="EMBL" id="OGI48875.1"/>
    </source>
</evidence>
<comment type="caution">
    <text evidence="6">The sequence shown here is derived from an EMBL/GenBank/DDBJ whole genome shotgun (WGS) entry which is preliminary data.</text>
</comment>
<dbReference type="Pfam" id="PF01258">
    <property type="entry name" value="zf-dskA_traR"/>
    <property type="match status" value="1"/>
</dbReference>
<keyword evidence="3" id="KW-0862">Zinc</keyword>
<evidence type="ECO:0000256" key="4">
    <source>
        <dbReference type="PROSITE-ProRule" id="PRU00510"/>
    </source>
</evidence>
<dbReference type="InterPro" id="IPR000962">
    <property type="entry name" value="Znf_DskA_TraR"/>
</dbReference>
<dbReference type="PANTHER" id="PTHR33823">
    <property type="entry name" value="RNA POLYMERASE-BINDING TRANSCRIPTION FACTOR DKSA-RELATED"/>
    <property type="match status" value="1"/>
</dbReference>
<gene>
    <name evidence="6" type="ORF">A2151_02290</name>
</gene>
<dbReference type="STRING" id="1817760.A2151_02290"/>